<dbReference type="InterPro" id="IPR029058">
    <property type="entry name" value="AB_hydrolase_fold"/>
</dbReference>
<feature type="transmembrane region" description="Helical" evidence="2">
    <location>
        <begin position="92"/>
        <end position="109"/>
    </location>
</feature>
<feature type="region of interest" description="Disordered" evidence="1">
    <location>
        <begin position="589"/>
        <end position="651"/>
    </location>
</feature>
<feature type="compositionally biased region" description="Low complexity" evidence="1">
    <location>
        <begin position="801"/>
        <end position="829"/>
    </location>
</feature>
<sequence>MAEGREVRFPVDDTEFADAIEKFQQITLPWLEYRKFIRRFRGHYRRHSRGRTLLVFALLCILFGIASIEICNKEGRISINFQYGPDIGRNTVFGLGVALLLAVMFWMAWTQVQLNLRWCLYFSYATMIALLIAVIYKGSEQGFSCSSQCDSESAGGCPSNGTAADANQPGVPGDRDMAMLLTSLGQGGDPSSPTGDNMSVLPVLFFVYLIGQVLIFLVSQFCIHVLPLVMLNGWCGVKQCRLRRWEIIHASVLPPRPPPHPPTLGKADLGAAARIYVFQRIPIMRRYCSCLLGAPGRRLSKRGGHRARYVGEVDDAGLPHGFGRWREDEYHGEEIVGYWSHGRPCSPFKAREVGTGSGFICMTLGFAKASLPGTSQSRRRPSPCPGLAPHLGGDSRSPSPPSRYPSIAGWLHDVKGLLWGVAEVECSVSGAFFRDFPRVAITDYPFPPSLPQATPSPSTPGHPPTARTARQTASDVPPALLGEASSVSAPASVPSFTSSIGTSSVVVSVDAERGLFVSGHVYEPSAQASHREHAHAPAHPSEVRIRAAPRHPTREHVSWEWIGQNNGVQPAAARDGGDLEAGIVDGDAGAATTETGTTERSFVGSQGDRDRKQEEARQASSGRRGWTWRWGSREGAKGDKPAGDRDGHTDDGYHYFPRDEADFSFERVELSVDGWQRKWDDRAASEAVIFVPGYNCSLATGLRLFAQLASFCSLPSYMKPFLFHWPGGHTPFAYYSAMENGSSIACGKNFVAFLVALQATGVQQIHLLAHSMGARVALNALRLCAEEGLFRPCDLQPWGLQQQQQQPSGTSPPLLSDDSSAAAQPSMSQPLPPPLELVTATFLNPDYELDDFVSQDHTLLRTFCNMITIYADTRDQALYYAEMFNRKSSLGRRVFSLRRPIVPAEPASPSGSRVAHRGHDDGVMSGRGTKPPSIIKASQVGRSSGTEGWGGRGEVAKREAEWLDVDVIDTTFVEQNVHAIRHVFYTLNREIIDDIREILTTRRRARQRTSRLDRREGNVWVYRVAPSFLVSVTG</sequence>
<feature type="compositionally biased region" description="Basic and acidic residues" evidence="1">
    <location>
        <begin position="529"/>
        <end position="545"/>
    </location>
</feature>
<evidence type="ECO:0000313" key="3">
    <source>
        <dbReference type="EMBL" id="CEM02740.1"/>
    </source>
</evidence>
<feature type="compositionally biased region" description="Low complexity" evidence="1">
    <location>
        <begin position="589"/>
        <end position="599"/>
    </location>
</feature>
<feature type="region of interest" description="Disordered" evidence="1">
    <location>
        <begin position="372"/>
        <end position="402"/>
    </location>
</feature>
<dbReference type="OrthoDB" id="446185at2759"/>
<dbReference type="VEuPathDB" id="CryptoDB:Vbra_20978"/>
<dbReference type="OMA" id="QIHIMAH"/>
<feature type="region of interest" description="Disordered" evidence="1">
    <location>
        <begin position="447"/>
        <end position="474"/>
    </location>
</feature>
<keyword evidence="2" id="KW-0472">Membrane</keyword>
<dbReference type="PANTHER" id="PTHR36513">
    <property type="entry name" value="ABC TRANSMEMBRANE TYPE-1 DOMAIN-CONTAINING PROTEIN"/>
    <property type="match status" value="1"/>
</dbReference>
<feature type="compositionally biased region" description="Low complexity" evidence="1">
    <location>
        <begin position="620"/>
        <end position="630"/>
    </location>
</feature>
<feature type="region of interest" description="Disordered" evidence="1">
    <location>
        <begin position="526"/>
        <end position="563"/>
    </location>
</feature>
<keyword evidence="2" id="KW-0812">Transmembrane</keyword>
<feature type="region of interest" description="Disordered" evidence="1">
    <location>
        <begin position="801"/>
        <end position="831"/>
    </location>
</feature>
<dbReference type="InParanoid" id="A0A0G4EXC1"/>
<dbReference type="AlphaFoldDB" id="A0A0G4EXC1"/>
<reference evidence="3 4" key="1">
    <citation type="submission" date="2014-11" db="EMBL/GenBank/DDBJ databases">
        <authorList>
            <person name="Zhu J."/>
            <person name="Qi W."/>
            <person name="Song R."/>
        </authorList>
    </citation>
    <scope>NUCLEOTIDE SEQUENCE [LARGE SCALE GENOMIC DNA]</scope>
</reference>
<keyword evidence="4" id="KW-1185">Reference proteome</keyword>
<keyword evidence="2" id="KW-1133">Transmembrane helix</keyword>
<dbReference type="SUPFAM" id="SSF53474">
    <property type="entry name" value="alpha/beta-Hydrolases"/>
    <property type="match status" value="1"/>
</dbReference>
<evidence type="ECO:0000256" key="1">
    <source>
        <dbReference type="SAM" id="MobiDB-lite"/>
    </source>
</evidence>
<dbReference type="Gene3D" id="3.40.50.1820">
    <property type="entry name" value="alpha/beta hydrolase"/>
    <property type="match status" value="1"/>
</dbReference>
<accession>A0A0G4EXC1</accession>
<dbReference type="PANTHER" id="PTHR36513:SF1">
    <property type="entry name" value="TRANSMEMBRANE PROTEIN"/>
    <property type="match status" value="1"/>
</dbReference>
<feature type="transmembrane region" description="Helical" evidence="2">
    <location>
        <begin position="53"/>
        <end position="71"/>
    </location>
</feature>
<name>A0A0G4EXC1_VITBC</name>
<feature type="compositionally biased region" description="Basic and acidic residues" evidence="1">
    <location>
        <begin position="607"/>
        <end position="617"/>
    </location>
</feature>
<evidence type="ECO:0000256" key="2">
    <source>
        <dbReference type="SAM" id="Phobius"/>
    </source>
</evidence>
<feature type="transmembrane region" description="Helical" evidence="2">
    <location>
        <begin position="115"/>
        <end position="136"/>
    </location>
</feature>
<dbReference type="Pfam" id="PF05990">
    <property type="entry name" value="DUF900"/>
    <property type="match status" value="1"/>
</dbReference>
<feature type="region of interest" description="Disordered" evidence="1">
    <location>
        <begin position="905"/>
        <end position="953"/>
    </location>
</feature>
<feature type="transmembrane region" description="Helical" evidence="2">
    <location>
        <begin position="205"/>
        <end position="234"/>
    </location>
</feature>
<gene>
    <name evidence="3" type="ORF">Vbra_20978</name>
</gene>
<dbReference type="STRING" id="1169540.A0A0G4EXC1"/>
<feature type="compositionally biased region" description="Basic and acidic residues" evidence="1">
    <location>
        <begin position="631"/>
        <end position="651"/>
    </location>
</feature>
<dbReference type="PhylomeDB" id="A0A0G4EXC1"/>
<protein>
    <submittedName>
        <fullName evidence="3">Uncharacterized protein</fullName>
    </submittedName>
</protein>
<dbReference type="EMBL" id="CDMY01000334">
    <property type="protein sequence ID" value="CEM02740.1"/>
    <property type="molecule type" value="Genomic_DNA"/>
</dbReference>
<proteinExistence type="predicted"/>
<evidence type="ECO:0000313" key="4">
    <source>
        <dbReference type="Proteomes" id="UP000041254"/>
    </source>
</evidence>
<dbReference type="Proteomes" id="UP000041254">
    <property type="component" value="Unassembled WGS sequence"/>
</dbReference>
<dbReference type="InterPro" id="IPR010297">
    <property type="entry name" value="DUF900_hydrolase"/>
</dbReference>
<organism evidence="3 4">
    <name type="scientific">Vitrella brassicaformis (strain CCMP3155)</name>
    <dbReference type="NCBI Taxonomy" id="1169540"/>
    <lineage>
        <taxon>Eukaryota</taxon>
        <taxon>Sar</taxon>
        <taxon>Alveolata</taxon>
        <taxon>Colpodellida</taxon>
        <taxon>Vitrellaceae</taxon>
        <taxon>Vitrella</taxon>
    </lineage>
</organism>